<sequence>MKILVVGGTGLIGANVAGKLNNQGHEVVIGSPLHGINIITGEGLSEALRGTDIVIDLSNSSSPEEENALNFFETAGKNLVAAEKLAGIRHHVVLSIVGIDRVQYIGYMRAKKNQEDIVKNAGIPYTIIRSTQFHEHVSTIIAVQGKEDVVNVSTLDFQPIAAEDVANFVVKFALETAKNGTIEIAGPELAPMDQFVSRYIKVTGQHKTVISDNEHKYMFYDFPKSGLVPEGDHQKGKIHFDEWTQNLK</sequence>
<reference evidence="4 6" key="2">
    <citation type="submission" date="2018-10" db="EMBL/GenBank/DDBJ databases">
        <title>Genomic Encyclopedia of Archaeal and Bacterial Type Strains, Phase II (KMG-II): from individual species to whole genera.</title>
        <authorList>
            <person name="Goeker M."/>
        </authorList>
    </citation>
    <scope>NUCLEOTIDE SEQUENCE [LARGE SCALE GENOMIC DNA]</scope>
    <source>
        <strain evidence="4 6">DSM 21886</strain>
    </source>
</reference>
<dbReference type="InterPro" id="IPR016040">
    <property type="entry name" value="NAD(P)-bd_dom"/>
</dbReference>
<comment type="caution">
    <text evidence="4">The sequence shown here is derived from an EMBL/GenBank/DDBJ whole genome shotgun (WGS) entry which is preliminary data.</text>
</comment>
<dbReference type="Pfam" id="PF13460">
    <property type="entry name" value="NAD_binding_10"/>
    <property type="match status" value="1"/>
</dbReference>
<gene>
    <name evidence="3" type="ORF">B0G92_2368</name>
    <name evidence="4" type="ORF">CLV50_1682</name>
</gene>
<dbReference type="RefSeq" id="WP_101472314.1">
    <property type="nucleotide sequence ID" value="NZ_PJND01000008.1"/>
</dbReference>
<dbReference type="EMBL" id="RCCB01000011">
    <property type="protein sequence ID" value="RLJ30275.1"/>
    <property type="molecule type" value="Genomic_DNA"/>
</dbReference>
<dbReference type="PANTHER" id="PTHR42748:SF3">
    <property type="entry name" value="BLL4366 PROTEIN"/>
    <property type="match status" value="1"/>
</dbReference>
<dbReference type="InterPro" id="IPR051164">
    <property type="entry name" value="NmrA-like_oxidored"/>
</dbReference>
<protein>
    <submittedName>
        <fullName evidence="4">Uncharacterized protein YbjT (DUF2867 family)</fullName>
    </submittedName>
</protein>
<dbReference type="PANTHER" id="PTHR42748">
    <property type="entry name" value="NITROGEN METABOLITE REPRESSION PROTEIN NMRA FAMILY MEMBER"/>
    <property type="match status" value="1"/>
</dbReference>
<dbReference type="AlphaFoldDB" id="A0A497UP94"/>
<feature type="domain" description="NAD(P)-binding" evidence="2">
    <location>
        <begin position="43"/>
        <end position="173"/>
    </location>
</feature>
<dbReference type="Gene3D" id="3.40.50.720">
    <property type="entry name" value="NAD(P)-binding Rossmann-like Domain"/>
    <property type="match status" value="1"/>
</dbReference>
<name>A0A497UP94_9FLAO</name>
<dbReference type="InterPro" id="IPR036291">
    <property type="entry name" value="NAD(P)-bd_dom_sf"/>
</dbReference>
<evidence type="ECO:0000256" key="1">
    <source>
        <dbReference type="ARBA" id="ARBA00022857"/>
    </source>
</evidence>
<evidence type="ECO:0000313" key="5">
    <source>
        <dbReference type="Proteomes" id="UP000233767"/>
    </source>
</evidence>
<dbReference type="EMBL" id="PJND01000008">
    <property type="protein sequence ID" value="PKW21086.1"/>
    <property type="molecule type" value="Genomic_DNA"/>
</dbReference>
<evidence type="ECO:0000313" key="4">
    <source>
        <dbReference type="EMBL" id="RLJ30275.1"/>
    </source>
</evidence>
<evidence type="ECO:0000259" key="2">
    <source>
        <dbReference type="Pfam" id="PF13460"/>
    </source>
</evidence>
<dbReference type="SUPFAM" id="SSF51735">
    <property type="entry name" value="NAD(P)-binding Rossmann-fold domains"/>
    <property type="match status" value="1"/>
</dbReference>
<keyword evidence="1" id="KW-0521">NADP</keyword>
<dbReference type="Proteomes" id="UP000275027">
    <property type="component" value="Unassembled WGS sequence"/>
</dbReference>
<keyword evidence="5" id="KW-1185">Reference proteome</keyword>
<reference evidence="3 5" key="1">
    <citation type="submission" date="2017-12" db="EMBL/GenBank/DDBJ databases">
        <title>Genomic Encyclopedia of Type Strains, Phase III (KMG-III): the genomes of soil and plant-associated and newly described type strains.</title>
        <authorList>
            <person name="Whitman W."/>
        </authorList>
    </citation>
    <scope>NUCLEOTIDE SEQUENCE [LARGE SCALE GENOMIC DNA]</scope>
    <source>
        <strain evidence="3 5">IP-10</strain>
    </source>
</reference>
<dbReference type="Proteomes" id="UP000233767">
    <property type="component" value="Unassembled WGS sequence"/>
</dbReference>
<accession>A0A497UP94</accession>
<proteinExistence type="predicted"/>
<evidence type="ECO:0000313" key="3">
    <source>
        <dbReference type="EMBL" id="PKW21086.1"/>
    </source>
</evidence>
<organism evidence="4 6">
    <name type="scientific">Flavobacterium lindanitolerans</name>
    <dbReference type="NCBI Taxonomy" id="428988"/>
    <lineage>
        <taxon>Bacteria</taxon>
        <taxon>Pseudomonadati</taxon>
        <taxon>Bacteroidota</taxon>
        <taxon>Flavobacteriia</taxon>
        <taxon>Flavobacteriales</taxon>
        <taxon>Flavobacteriaceae</taxon>
        <taxon>Flavobacterium</taxon>
    </lineage>
</organism>
<evidence type="ECO:0000313" key="6">
    <source>
        <dbReference type="Proteomes" id="UP000275027"/>
    </source>
</evidence>